<proteinExistence type="predicted"/>
<evidence type="ECO:0000313" key="2">
    <source>
        <dbReference type="EMBL" id="EAL70266.1"/>
    </source>
</evidence>
<evidence type="ECO:0000313" key="3">
    <source>
        <dbReference type="Proteomes" id="UP000002195"/>
    </source>
</evidence>
<feature type="signal peptide" evidence="1">
    <location>
        <begin position="1"/>
        <end position="22"/>
    </location>
</feature>
<sequence>MKINKFILIFFISFLIISSCFASPIKWKKTKFKSNEKSEIYVDSQIKQMKLILNSDEFKNGNYNNFNSSMVKFSNQIQLFENDKILAFFLDQIRDYFSEIGFDPITLESYIKTLCNTLLICKIPILGDAINLTVDTVGILLEAQCYRDRILNTPVLGGLTTSSPTKPPLLPQKQH</sequence>
<protein>
    <recommendedName>
        <fullName evidence="4">Lipoprotein</fullName>
    </recommendedName>
</protein>
<feature type="chain" id="PRO_5004250160" description="Lipoprotein" evidence="1">
    <location>
        <begin position="23"/>
        <end position="175"/>
    </location>
</feature>
<organism evidence="2 3">
    <name type="scientific">Dictyostelium discoideum</name>
    <name type="common">Social amoeba</name>
    <dbReference type="NCBI Taxonomy" id="44689"/>
    <lineage>
        <taxon>Eukaryota</taxon>
        <taxon>Amoebozoa</taxon>
        <taxon>Evosea</taxon>
        <taxon>Eumycetozoa</taxon>
        <taxon>Dictyostelia</taxon>
        <taxon>Dictyosteliales</taxon>
        <taxon>Dictyosteliaceae</taxon>
        <taxon>Dictyostelium</taxon>
    </lineage>
</organism>
<evidence type="ECO:0008006" key="4">
    <source>
        <dbReference type="Google" id="ProtNLM"/>
    </source>
</evidence>
<dbReference type="EMBL" id="AAFI02000012">
    <property type="protein sequence ID" value="EAL70266.1"/>
    <property type="molecule type" value="Genomic_DNA"/>
</dbReference>
<keyword evidence="1" id="KW-0732">Signal</keyword>
<name>Q555X8_DICDI</name>
<comment type="caution">
    <text evidence="2">The sequence shown here is derived from an EMBL/GenBank/DDBJ whole genome shotgun (WGS) entry which is preliminary data.</text>
</comment>
<dbReference type="AlphaFoldDB" id="Q555X8"/>
<dbReference type="Proteomes" id="UP000002195">
    <property type="component" value="Unassembled WGS sequence"/>
</dbReference>
<dbReference type="dictyBase" id="DDB_G0274747"/>
<dbReference type="PROSITE" id="PS51257">
    <property type="entry name" value="PROKAR_LIPOPROTEIN"/>
    <property type="match status" value="1"/>
</dbReference>
<dbReference type="VEuPathDB" id="AmoebaDB:DDB_G0274747"/>
<dbReference type="GeneID" id="8619359"/>
<keyword evidence="3" id="KW-1185">Reference proteome</keyword>
<gene>
    <name evidence="2" type="ORF">DDB_G0274747</name>
</gene>
<dbReference type="RefSeq" id="XP_643932.1">
    <property type="nucleotide sequence ID" value="XM_638840.1"/>
</dbReference>
<dbReference type="HOGENOM" id="CLU_1535313_0_0_1"/>
<accession>Q555X8</accession>
<dbReference type="KEGG" id="ddi:DDB_G0274747"/>
<dbReference type="PaxDb" id="44689-DDB0203303"/>
<reference evidence="2 3" key="1">
    <citation type="journal article" date="2005" name="Nature">
        <title>The genome of the social amoeba Dictyostelium discoideum.</title>
        <authorList>
            <consortium name="The Dictyostelium discoideum Sequencing Consortium"/>
            <person name="Eichinger L."/>
            <person name="Pachebat J.A."/>
            <person name="Glockner G."/>
            <person name="Rajandream M.A."/>
            <person name="Sucgang R."/>
            <person name="Berriman M."/>
            <person name="Song J."/>
            <person name="Olsen R."/>
            <person name="Szafranski K."/>
            <person name="Xu Q."/>
            <person name="Tunggal B."/>
            <person name="Kummerfeld S."/>
            <person name="Madera M."/>
            <person name="Konfortov B.A."/>
            <person name="Rivero F."/>
            <person name="Bankier A.T."/>
            <person name="Lehmann R."/>
            <person name="Hamlin N."/>
            <person name="Davies R."/>
            <person name="Gaudet P."/>
            <person name="Fey P."/>
            <person name="Pilcher K."/>
            <person name="Chen G."/>
            <person name="Saunders D."/>
            <person name="Sodergren E."/>
            <person name="Davis P."/>
            <person name="Kerhornou A."/>
            <person name="Nie X."/>
            <person name="Hall N."/>
            <person name="Anjard C."/>
            <person name="Hemphill L."/>
            <person name="Bason N."/>
            <person name="Farbrother P."/>
            <person name="Desany B."/>
            <person name="Just E."/>
            <person name="Morio T."/>
            <person name="Rost R."/>
            <person name="Churcher C."/>
            <person name="Cooper J."/>
            <person name="Haydock S."/>
            <person name="van Driessche N."/>
            <person name="Cronin A."/>
            <person name="Goodhead I."/>
            <person name="Muzny D."/>
            <person name="Mourier T."/>
            <person name="Pain A."/>
            <person name="Lu M."/>
            <person name="Harper D."/>
            <person name="Lindsay R."/>
            <person name="Hauser H."/>
            <person name="James K."/>
            <person name="Quiles M."/>
            <person name="Madan Babu M."/>
            <person name="Saito T."/>
            <person name="Buchrieser C."/>
            <person name="Wardroper A."/>
            <person name="Felder M."/>
            <person name="Thangavelu M."/>
            <person name="Johnson D."/>
            <person name="Knights A."/>
            <person name="Loulseged H."/>
            <person name="Mungall K."/>
            <person name="Oliver K."/>
            <person name="Price C."/>
            <person name="Quail M.A."/>
            <person name="Urushihara H."/>
            <person name="Hernandez J."/>
            <person name="Rabbinowitsch E."/>
            <person name="Steffen D."/>
            <person name="Sanders M."/>
            <person name="Ma J."/>
            <person name="Kohara Y."/>
            <person name="Sharp S."/>
            <person name="Simmonds M."/>
            <person name="Spiegler S."/>
            <person name="Tivey A."/>
            <person name="Sugano S."/>
            <person name="White B."/>
            <person name="Walker D."/>
            <person name="Woodward J."/>
            <person name="Winckler T."/>
            <person name="Tanaka Y."/>
            <person name="Shaulsky G."/>
            <person name="Schleicher M."/>
            <person name="Weinstock G."/>
            <person name="Rosenthal A."/>
            <person name="Cox E.C."/>
            <person name="Chisholm R.L."/>
            <person name="Gibbs R."/>
            <person name="Loomis W.F."/>
            <person name="Platzer M."/>
            <person name="Kay R.R."/>
            <person name="Williams J."/>
            <person name="Dear P.H."/>
            <person name="Noegel A.A."/>
            <person name="Barrell B."/>
            <person name="Kuspa A."/>
        </authorList>
    </citation>
    <scope>NUCLEOTIDE SEQUENCE [LARGE SCALE GENOMIC DNA]</scope>
    <source>
        <strain evidence="2 3">AX4</strain>
    </source>
</reference>
<dbReference type="InParanoid" id="Q555X8"/>
<evidence type="ECO:0000256" key="1">
    <source>
        <dbReference type="SAM" id="SignalP"/>
    </source>
</evidence>